<dbReference type="NCBIfam" id="TIGR01693">
    <property type="entry name" value="UTase_glnD"/>
    <property type="match status" value="1"/>
</dbReference>
<dbReference type="PROSITE" id="PS51831">
    <property type="entry name" value="HD"/>
    <property type="match status" value="1"/>
</dbReference>
<dbReference type="Proteomes" id="UP000005532">
    <property type="component" value="Unassembled WGS sequence"/>
</dbReference>
<sequence>MDALCGVRFCINMMNNLKEQLLQFNEQQKSHFDVENILNLLYERSDFYDDRLLQLWSEFGFHQRSDLALIAVGGYGRREMFPLSDLDILVLAESELDEATHTQLNALFNLLWDAKLQVGASIRTVAECIEIGKTEISVATNMYESRYLTGNKLLWQSLMEQLYQDDFWAIEAFFQAKIAEKNERYERYHNTSYNLEPDLKHSPGGLRDLHLISWIMLRHYGIHDFETLFNRGLLYPEEYQTLSQAQAVLFRMRFALHMQLKRYDNRLRFDRQLKLSEQLGYQGEGNQPVEAMMKAFFQATQAISQLSQLLLASFEQDVLEPQKTGEKQPLDCNFFCQNNVIDTENYRCFSQEPHAILDLFYHLTKYPDANVKATTLRHLRIALQKLKQPLCELDQARSRFIQIFQQPNMVTRAVVPMHQLGVLTAYFPAWKGIVGLMQFDLFHIYTVDEHTIRVMLKLESFLDSQTQSSHPLCYEKFSQCDHRTLVYLAALLHDIAKGREGDHAEVGAVDMYDFAILHGFSEAQAQQMAWLVREHLTMSITAQRRDIHDPNVVKTFAEVVENQTALSDLVCLTVADICATNETLWNDWKRTLLSQLYQFTSQQLVAELDYQKEAENNRLEAVELMKFALTAEQRKRLQAYWQPCPASYFLRNKPKQLVWHALSLLKQQNLPLVLVGNEYARGATEIFIHCEDQNQLFARIAQELSQKKISIHDAQIITSENGLVYDSFIVTESNGQALNEIRCEQIQQSLIKVLLDPASKTFKAIKKPIKHQTFKRKTKVRFLANSPPNQTAFELFTLDREGLLAQLSHIFNQLELVLINAKITTIGERVEDFFVVSTLSHEALSEEQQHQLKQHILDELSL</sequence>
<dbReference type="EMBL" id="ACQL01000106">
    <property type="protein sequence ID" value="EER46588.1"/>
    <property type="molecule type" value="Genomic_DNA"/>
</dbReference>
<dbReference type="InterPro" id="IPR006674">
    <property type="entry name" value="HD_domain"/>
</dbReference>
<dbReference type="GO" id="GO:0008081">
    <property type="term" value="F:phosphoric diester hydrolase activity"/>
    <property type="evidence" value="ECO:0007669"/>
    <property type="project" value="UniProtKB-UniRule"/>
</dbReference>
<dbReference type="eggNOG" id="COG2844">
    <property type="taxonomic scope" value="Bacteria"/>
</dbReference>
<dbReference type="SUPFAM" id="SSF81301">
    <property type="entry name" value="Nucleotidyltransferase"/>
    <property type="match status" value="1"/>
</dbReference>
<evidence type="ECO:0000256" key="3">
    <source>
        <dbReference type="ARBA" id="ARBA00022737"/>
    </source>
</evidence>
<dbReference type="Pfam" id="PF01966">
    <property type="entry name" value="HD"/>
    <property type="match status" value="1"/>
</dbReference>
<comment type="function">
    <text evidence="8">Modifies, by uridylylation and deuridylylation, the PII regulatory proteins (GlnB and homologs), in response to the nitrogen status of the cell that GlnD senses through the glutamine level. Under low glutamine levels, catalyzes the conversion of the PII proteins and UTP to PII-UMP and PPi, while under higher glutamine levels, GlnD hydrolyzes PII-UMP to PII and UMP (deuridylylation). Thus, controls uridylylation state and activity of the PII proteins, and plays an important role in the regulation of nitrogen metabolism.</text>
</comment>
<dbReference type="SUPFAM" id="SSF55021">
    <property type="entry name" value="ACT-like"/>
    <property type="match status" value="2"/>
</dbReference>
<keyword evidence="6 8" id="KW-0511">Multifunctional enzyme</keyword>
<dbReference type="SUPFAM" id="SSF109604">
    <property type="entry name" value="HD-domain/PDEase-like"/>
    <property type="match status" value="1"/>
</dbReference>
<comment type="cofactor">
    <cofactor evidence="8">
        <name>Mg(2+)</name>
        <dbReference type="ChEBI" id="CHEBI:18420"/>
    </cofactor>
</comment>
<evidence type="ECO:0000256" key="8">
    <source>
        <dbReference type="HAMAP-Rule" id="MF_00277"/>
    </source>
</evidence>
<comment type="activity regulation">
    <text evidence="8">Uridylyltransferase (UTase) activity is inhibited by glutamine, while glutamine activates uridylyl-removing (UR) activity.</text>
</comment>
<dbReference type="InterPro" id="IPR043519">
    <property type="entry name" value="NT_sf"/>
</dbReference>
<dbReference type="InterPro" id="IPR045865">
    <property type="entry name" value="ACT-like_dom_sf"/>
</dbReference>
<keyword evidence="2 8" id="KW-0548">Nucleotidyltransferase</keyword>
<dbReference type="InterPro" id="IPR002912">
    <property type="entry name" value="ACT_dom"/>
</dbReference>
<comment type="caution">
    <text evidence="8">Lacks conserved residue(s) required for the propagation of feature annotation.</text>
</comment>
<dbReference type="GO" id="GO:0006808">
    <property type="term" value="P:regulation of nitrogen utilization"/>
    <property type="evidence" value="ECO:0007669"/>
    <property type="project" value="UniProtKB-UniRule"/>
</dbReference>
<dbReference type="HAMAP" id="MF_00277">
    <property type="entry name" value="PII_uridylyl_transf"/>
    <property type="match status" value="1"/>
</dbReference>
<feature type="domain" description="ACT" evidence="9">
    <location>
        <begin position="792"/>
        <end position="862"/>
    </location>
</feature>
<comment type="similarity">
    <text evidence="8">Belongs to the GlnD family.</text>
</comment>
<dbReference type="AlphaFoldDB" id="C5S3C8"/>
<dbReference type="GO" id="GO:0008773">
    <property type="term" value="F:[protein-PII] uridylyltransferase activity"/>
    <property type="evidence" value="ECO:0007669"/>
    <property type="project" value="UniProtKB-UniRule"/>
</dbReference>
<dbReference type="CDD" id="cd05401">
    <property type="entry name" value="NT_GlnE_GlnD_like"/>
    <property type="match status" value="1"/>
</dbReference>
<feature type="domain" description="ACT" evidence="9">
    <location>
        <begin position="685"/>
        <end position="767"/>
    </location>
</feature>
<keyword evidence="1 8" id="KW-0808">Transferase</keyword>
<comment type="catalytic activity">
    <reaction evidence="8">
        <text>[protein-PII]-L-tyrosine + UTP = [protein-PII]-uridylyl-L-tyrosine + diphosphate</text>
        <dbReference type="Rhea" id="RHEA:13673"/>
        <dbReference type="Rhea" id="RHEA-COMP:12147"/>
        <dbReference type="Rhea" id="RHEA-COMP:12148"/>
        <dbReference type="ChEBI" id="CHEBI:33019"/>
        <dbReference type="ChEBI" id="CHEBI:46398"/>
        <dbReference type="ChEBI" id="CHEBI:46858"/>
        <dbReference type="ChEBI" id="CHEBI:90602"/>
        <dbReference type="EC" id="2.7.7.59"/>
    </reaction>
</comment>
<dbReference type="SUPFAM" id="SSF81593">
    <property type="entry name" value="Nucleotidyltransferase substrate binding subunit/domain"/>
    <property type="match status" value="1"/>
</dbReference>
<evidence type="ECO:0000259" key="10">
    <source>
        <dbReference type="PROSITE" id="PS51831"/>
    </source>
</evidence>
<organism evidence="11 12">
    <name type="scientific">Actinobacillus minor NM305</name>
    <dbReference type="NCBI Taxonomy" id="637911"/>
    <lineage>
        <taxon>Bacteria</taxon>
        <taxon>Pseudomonadati</taxon>
        <taxon>Pseudomonadota</taxon>
        <taxon>Gammaproteobacteria</taxon>
        <taxon>Pasteurellales</taxon>
        <taxon>Pasteurellaceae</taxon>
        <taxon>Actinobacillus</taxon>
    </lineage>
</organism>
<dbReference type="PANTHER" id="PTHR47320">
    <property type="entry name" value="BIFUNCTIONAL URIDYLYLTRANSFERASE/URIDYLYL-REMOVING ENZYME"/>
    <property type="match status" value="1"/>
</dbReference>
<dbReference type="InterPro" id="IPR013546">
    <property type="entry name" value="PII_UdlTrfase/GS_AdlTrfase"/>
</dbReference>
<keyword evidence="3" id="KW-0677">Repeat</keyword>
<evidence type="ECO:0000256" key="2">
    <source>
        <dbReference type="ARBA" id="ARBA00022695"/>
    </source>
</evidence>
<dbReference type="CDD" id="cd04899">
    <property type="entry name" value="ACT_ACR-UUR-like_2"/>
    <property type="match status" value="1"/>
</dbReference>
<dbReference type="EC" id="3.1.4.-" evidence="8"/>
<gene>
    <name evidence="8 11" type="primary">glnD</name>
    <name evidence="11" type="ORF">AM305_11910</name>
</gene>
<keyword evidence="5 8" id="KW-0460">Magnesium</keyword>
<comment type="catalytic activity">
    <reaction evidence="8">
        <text>[protein-PII]-uridylyl-L-tyrosine + H2O = [protein-PII]-L-tyrosine + UMP + H(+)</text>
        <dbReference type="Rhea" id="RHEA:48600"/>
        <dbReference type="Rhea" id="RHEA-COMP:12147"/>
        <dbReference type="Rhea" id="RHEA-COMP:12148"/>
        <dbReference type="ChEBI" id="CHEBI:15377"/>
        <dbReference type="ChEBI" id="CHEBI:15378"/>
        <dbReference type="ChEBI" id="CHEBI:46858"/>
        <dbReference type="ChEBI" id="CHEBI:57865"/>
        <dbReference type="ChEBI" id="CHEBI:90602"/>
    </reaction>
</comment>
<dbReference type="GO" id="GO:0008893">
    <property type="term" value="F:guanosine-3',5'-bis(diphosphate) 3'-diphosphatase activity"/>
    <property type="evidence" value="ECO:0007669"/>
    <property type="project" value="UniProtKB-EC"/>
</dbReference>
<dbReference type="Pfam" id="PF08335">
    <property type="entry name" value="GlnD_UR_UTase"/>
    <property type="match status" value="1"/>
</dbReference>
<dbReference type="NCBIfam" id="NF002487">
    <property type="entry name" value="PRK01759.1"/>
    <property type="match status" value="1"/>
</dbReference>
<evidence type="ECO:0000256" key="6">
    <source>
        <dbReference type="ARBA" id="ARBA00023268"/>
    </source>
</evidence>
<dbReference type="InterPro" id="IPR010043">
    <property type="entry name" value="UTase/UR"/>
</dbReference>
<dbReference type="EC" id="2.7.7.59" evidence="8"/>
<comment type="catalytic activity">
    <reaction evidence="7">
        <text>guanosine 3',5'-bis(diphosphate) + H2O = GDP + diphosphate + H(+)</text>
        <dbReference type="Rhea" id="RHEA:14253"/>
        <dbReference type="ChEBI" id="CHEBI:15377"/>
        <dbReference type="ChEBI" id="CHEBI:15378"/>
        <dbReference type="ChEBI" id="CHEBI:33019"/>
        <dbReference type="ChEBI" id="CHEBI:58189"/>
        <dbReference type="ChEBI" id="CHEBI:77828"/>
        <dbReference type="EC" id="3.1.7.2"/>
    </reaction>
</comment>
<evidence type="ECO:0000256" key="1">
    <source>
        <dbReference type="ARBA" id="ARBA00022679"/>
    </source>
</evidence>
<dbReference type="PIRSF" id="PIRSF006288">
    <property type="entry name" value="PII_uridyltransf"/>
    <property type="match status" value="1"/>
</dbReference>
<feature type="region of interest" description="Uridylyltransferase" evidence="8">
    <location>
        <begin position="1"/>
        <end position="329"/>
    </location>
</feature>
<accession>C5S3C8</accession>
<dbReference type="SMART" id="SM00471">
    <property type="entry name" value="HDc"/>
    <property type="match status" value="1"/>
</dbReference>
<proteinExistence type="inferred from homology"/>
<dbReference type="CDD" id="cd04900">
    <property type="entry name" value="ACT_UUR-like_1"/>
    <property type="match status" value="1"/>
</dbReference>
<comment type="caution">
    <text evidence="11">The sequence shown here is derived from an EMBL/GenBank/DDBJ whole genome shotgun (WGS) entry which is preliminary data.</text>
</comment>
<evidence type="ECO:0000256" key="5">
    <source>
        <dbReference type="ARBA" id="ARBA00022842"/>
    </source>
</evidence>
<dbReference type="PROSITE" id="PS51671">
    <property type="entry name" value="ACT"/>
    <property type="match status" value="2"/>
</dbReference>
<evidence type="ECO:0000256" key="4">
    <source>
        <dbReference type="ARBA" id="ARBA00022801"/>
    </source>
</evidence>
<protein>
    <recommendedName>
        <fullName evidence="8">Bifunctional uridylyltransferase/uridylyl-removing enzyme</fullName>
        <shortName evidence="8">UTase/UR</shortName>
    </recommendedName>
    <alternativeName>
        <fullName evidence="8">Bifunctional [protein-PII] modification enzyme</fullName>
    </alternativeName>
    <alternativeName>
        <fullName evidence="8">Bifunctional nitrogen sensor protein</fullName>
    </alternativeName>
    <domain>
        <recommendedName>
            <fullName evidence="8">[Protein-PII] uridylyltransferase</fullName>
            <shortName evidence="8">PII uridylyltransferase</shortName>
            <shortName evidence="8">UTase</shortName>
            <ecNumber evidence="8">2.7.7.59</ecNumber>
        </recommendedName>
    </domain>
    <domain>
        <recommendedName>
            <fullName evidence="8">[Protein-PII]-UMP uridylyl-removing enzyme</fullName>
            <shortName evidence="8">UR</shortName>
            <ecNumber evidence="8">3.1.4.-</ecNumber>
        </recommendedName>
    </domain>
</protein>
<comment type="domain">
    <text evidence="8">Has four distinct domains: an N-terminal nucleotidyltransferase (NT) domain responsible for UTase activity, a central HD domain that encodes UR activity, and two C-terminal ACT domains that seem to have a role in glutamine sensing.</text>
</comment>
<evidence type="ECO:0000313" key="11">
    <source>
        <dbReference type="EMBL" id="EER46588.1"/>
    </source>
</evidence>
<evidence type="ECO:0000313" key="12">
    <source>
        <dbReference type="Proteomes" id="UP000005532"/>
    </source>
</evidence>
<dbReference type="InterPro" id="IPR003607">
    <property type="entry name" value="HD/PDEase_dom"/>
</dbReference>
<dbReference type="CDD" id="cd00077">
    <property type="entry name" value="HDc"/>
    <property type="match status" value="1"/>
</dbReference>
<evidence type="ECO:0000256" key="7">
    <source>
        <dbReference type="ARBA" id="ARBA00047968"/>
    </source>
</evidence>
<evidence type="ECO:0000259" key="9">
    <source>
        <dbReference type="PROSITE" id="PS51671"/>
    </source>
</evidence>
<keyword evidence="4 8" id="KW-0378">Hydrolase</keyword>
<feature type="domain" description="HD" evidence="10">
    <location>
        <begin position="447"/>
        <end position="569"/>
    </location>
</feature>
<reference evidence="11 12" key="1">
    <citation type="journal article" date="2010" name="Vet. Microbiol.">
        <title>Production of haemolysins by strains of the Actinobacillus minor/porcitonsillarum complex.</title>
        <authorList>
            <person name="Arya G."/>
            <person name="Niven D.F."/>
        </authorList>
    </citation>
    <scope>NUCLEOTIDE SEQUENCE [LARGE SCALE GENOMIC DNA]</scope>
    <source>
        <strain evidence="11 12">NM305</strain>
    </source>
</reference>
<name>C5S3C8_9PAST</name>
<dbReference type="PANTHER" id="PTHR47320:SF1">
    <property type="entry name" value="BIFUNCTIONAL URIDYLYLTRANSFERASE_URIDYLYL-REMOVING ENZYME"/>
    <property type="match status" value="1"/>
</dbReference>
<dbReference type="Gene3D" id="1.10.3210.10">
    <property type="entry name" value="Hypothetical protein af1432"/>
    <property type="match status" value="1"/>
</dbReference>